<evidence type="ECO:0000313" key="2">
    <source>
        <dbReference type="EMBL" id="MDQ0507443.1"/>
    </source>
</evidence>
<organism evidence="2 3">
    <name type="scientific">Xanthobacter agilis</name>
    <dbReference type="NCBI Taxonomy" id="47492"/>
    <lineage>
        <taxon>Bacteria</taxon>
        <taxon>Pseudomonadati</taxon>
        <taxon>Pseudomonadota</taxon>
        <taxon>Alphaproteobacteria</taxon>
        <taxon>Hyphomicrobiales</taxon>
        <taxon>Xanthobacteraceae</taxon>
        <taxon>Xanthobacter</taxon>
    </lineage>
</organism>
<keyword evidence="3" id="KW-1185">Reference proteome</keyword>
<evidence type="ECO:0000256" key="1">
    <source>
        <dbReference type="SAM" id="Coils"/>
    </source>
</evidence>
<sequence>MTISKFGDITVRDLGSDGATLEFPKNAEWADDLKVSFPKVRWAPTTRVWGIPGKLGYKRACQWAERIASGNGVVDRQKLIDSAAFDGLVSKYVRLGTAQSIVRTAYDEEIVAICRKLGGAFDRDEKIWVIPGANLAALIQATPGIDRLAAAASARDSARKAARKAEAQAIEAAARQEQDEHLARVRAHRYVVLASKAPVVGATVRLYGNPVTVESLGKLFRADDELSSRGGPIGAEGEWVRYAYYRDATAAEMAVLEATETKRAEAARIARAQAEAIHTVAASADAPELGHAPEGEVIWRDDRHAVTGYRRWVVLTADGWLWHITYDGSDGAMWGDYNCGYNSQGTRVPARDDLVAAIRGQA</sequence>
<comment type="caution">
    <text evidence="2">The sequence shown here is derived from an EMBL/GenBank/DDBJ whole genome shotgun (WGS) entry which is preliminary data.</text>
</comment>
<evidence type="ECO:0000313" key="3">
    <source>
        <dbReference type="Proteomes" id="UP001241747"/>
    </source>
</evidence>
<dbReference type="RefSeq" id="WP_237345827.1">
    <property type="nucleotide sequence ID" value="NZ_JABWGX010000013.1"/>
</dbReference>
<gene>
    <name evidence="2" type="ORF">QOZ94_004267</name>
</gene>
<dbReference type="EMBL" id="JAUSVY010000018">
    <property type="protein sequence ID" value="MDQ0507443.1"/>
    <property type="molecule type" value="Genomic_DNA"/>
</dbReference>
<feature type="coiled-coil region" evidence="1">
    <location>
        <begin position="148"/>
        <end position="175"/>
    </location>
</feature>
<dbReference type="Proteomes" id="UP001241747">
    <property type="component" value="Unassembled WGS sequence"/>
</dbReference>
<protein>
    <submittedName>
        <fullName evidence="2">Uncharacterized protein</fullName>
    </submittedName>
</protein>
<reference evidence="2 3" key="1">
    <citation type="submission" date="2023-07" db="EMBL/GenBank/DDBJ databases">
        <title>Genomic Encyclopedia of Type Strains, Phase IV (KMG-IV): sequencing the most valuable type-strain genomes for metagenomic binning, comparative biology and taxonomic classification.</title>
        <authorList>
            <person name="Goeker M."/>
        </authorList>
    </citation>
    <scope>NUCLEOTIDE SEQUENCE [LARGE SCALE GENOMIC DNA]</scope>
    <source>
        <strain evidence="2 3">DSM 3770</strain>
    </source>
</reference>
<accession>A0ABU0LJY5</accession>
<name>A0ABU0LJY5_XANAG</name>
<proteinExistence type="predicted"/>
<keyword evidence="1" id="KW-0175">Coiled coil</keyword>